<evidence type="ECO:0000256" key="3">
    <source>
        <dbReference type="ARBA" id="ARBA00022617"/>
    </source>
</evidence>
<dbReference type="InterPro" id="IPR001128">
    <property type="entry name" value="Cyt_P450"/>
</dbReference>
<dbReference type="GO" id="GO:0004497">
    <property type="term" value="F:monooxygenase activity"/>
    <property type="evidence" value="ECO:0007669"/>
    <property type="project" value="UniProtKB-KW"/>
</dbReference>
<dbReference type="OrthoDB" id="1844152at2759"/>
<evidence type="ECO:0000256" key="5">
    <source>
        <dbReference type="ARBA" id="ARBA00023002"/>
    </source>
</evidence>
<sequence>MTSFLEYLSHPLFIASCLLVGVVVLWAATSVPSPVPSNLPWQGMKEQEFLGHFRASLRSFGSMREWLKDGYERYSKNGKSYIIPDVSGRTEVIIPPQKLRWLLDHPDSVSSVGAAHYDQLVGDYNFTDPYVLGTLYHEHVVHKSLARNMANIIPNIQDEVQHALDETWGKDTADWKDICVFSNMMEVVAQLSNRMFVGLPLCRNKDYGRLMGGFANSVISAVTLMPLFPAFIRPIVGPVITIPNQYYWWRVSKYTVPLIKEREANMARRKQDPSFKWEEPNDYITWHINVAEAEGRKKDLDPVMIARFLLPLNFAAIHTTVFTITNVFFDLLGSDPKDGFLEGLREEAENVWAESKGNWSKQSLAKLYRADSAIRESMRVSNFMTHGLLRKVIGKDGITDPEEGFKVPYGGYVATDVHSVQHDPDIYPDPERYDAFRFSRPIEEFEAKRTASGGALDPADEKEWLRLKQTGIVATGETFLPFGHGKHACPGRFFVSHELKMLLAYVVMNYDVQYLGKRPENQWFGQSVIPPTTATIKVKRRSQAAAV</sequence>
<dbReference type="InterPro" id="IPR017972">
    <property type="entry name" value="Cyt_P450_CS"/>
</dbReference>
<dbReference type="GO" id="GO:0005506">
    <property type="term" value="F:iron ion binding"/>
    <property type="evidence" value="ECO:0007669"/>
    <property type="project" value="InterPro"/>
</dbReference>
<feature type="binding site" description="axial binding residue" evidence="8">
    <location>
        <position position="489"/>
    </location>
    <ligand>
        <name>heme</name>
        <dbReference type="ChEBI" id="CHEBI:30413"/>
    </ligand>
    <ligandPart>
        <name>Fe</name>
        <dbReference type="ChEBI" id="CHEBI:18248"/>
    </ligandPart>
</feature>
<dbReference type="Gene3D" id="1.10.630.10">
    <property type="entry name" value="Cytochrome P450"/>
    <property type="match status" value="1"/>
</dbReference>
<dbReference type="HOGENOM" id="CLU_022195_9_2_1"/>
<dbReference type="Pfam" id="PF00067">
    <property type="entry name" value="p450"/>
    <property type="match status" value="1"/>
</dbReference>
<evidence type="ECO:0000256" key="2">
    <source>
        <dbReference type="ARBA" id="ARBA00010617"/>
    </source>
</evidence>
<comment type="similarity">
    <text evidence="2 9">Belongs to the cytochrome P450 family.</text>
</comment>
<keyword evidence="12" id="KW-1185">Reference proteome</keyword>
<dbReference type="GO" id="GO:0020037">
    <property type="term" value="F:heme binding"/>
    <property type="evidence" value="ECO:0007669"/>
    <property type="project" value="InterPro"/>
</dbReference>
<evidence type="ECO:0000256" key="4">
    <source>
        <dbReference type="ARBA" id="ARBA00022723"/>
    </source>
</evidence>
<keyword evidence="4 8" id="KW-0479">Metal-binding</keyword>
<dbReference type="GO" id="GO:0016705">
    <property type="term" value="F:oxidoreductase activity, acting on paired donors, with incorporation or reduction of molecular oxygen"/>
    <property type="evidence" value="ECO:0007669"/>
    <property type="project" value="InterPro"/>
</dbReference>
<dbReference type="Proteomes" id="UP000011761">
    <property type="component" value="Unassembled WGS sequence"/>
</dbReference>
<dbReference type="eggNOG" id="KOG0156">
    <property type="taxonomic scope" value="Eukaryota"/>
</dbReference>
<evidence type="ECO:0000313" key="11">
    <source>
        <dbReference type="EMBL" id="EMC95609.1"/>
    </source>
</evidence>
<dbReference type="PROSITE" id="PS00086">
    <property type="entry name" value="CYTOCHROME_P450"/>
    <property type="match status" value="1"/>
</dbReference>
<accession>M2N945</accession>
<feature type="transmembrane region" description="Helical" evidence="10">
    <location>
        <begin position="12"/>
        <end position="29"/>
    </location>
</feature>
<protein>
    <recommendedName>
        <fullName evidence="13">Cytochrome P450</fullName>
    </recommendedName>
</protein>
<evidence type="ECO:0008006" key="13">
    <source>
        <dbReference type="Google" id="ProtNLM"/>
    </source>
</evidence>
<dbReference type="AlphaFoldDB" id="M2N945"/>
<dbReference type="CDD" id="cd11041">
    <property type="entry name" value="CYP503A1-like"/>
    <property type="match status" value="1"/>
</dbReference>
<evidence type="ECO:0000256" key="6">
    <source>
        <dbReference type="ARBA" id="ARBA00023004"/>
    </source>
</evidence>
<gene>
    <name evidence="11" type="ORF">BAUCODRAFT_109037</name>
</gene>
<dbReference type="OMA" id="VMHKYLA"/>
<proteinExistence type="inferred from homology"/>
<keyword evidence="5 9" id="KW-0560">Oxidoreductase</keyword>
<evidence type="ECO:0000256" key="7">
    <source>
        <dbReference type="ARBA" id="ARBA00023033"/>
    </source>
</evidence>
<dbReference type="KEGG" id="bcom:BAUCODRAFT_109037"/>
<dbReference type="PRINTS" id="PR00465">
    <property type="entry name" value="EP450IV"/>
</dbReference>
<keyword evidence="6 8" id="KW-0408">Iron</keyword>
<dbReference type="GeneID" id="19107152"/>
<evidence type="ECO:0000256" key="1">
    <source>
        <dbReference type="ARBA" id="ARBA00001971"/>
    </source>
</evidence>
<dbReference type="InterPro" id="IPR036396">
    <property type="entry name" value="Cyt_P450_sf"/>
</dbReference>
<dbReference type="PANTHER" id="PTHR46206:SF1">
    <property type="entry name" value="P450, PUTATIVE (EUROFUNG)-RELATED"/>
    <property type="match status" value="1"/>
</dbReference>
<keyword evidence="7 9" id="KW-0503">Monooxygenase</keyword>
<dbReference type="SUPFAM" id="SSF48264">
    <property type="entry name" value="Cytochrome P450"/>
    <property type="match status" value="1"/>
</dbReference>
<evidence type="ECO:0000313" key="12">
    <source>
        <dbReference type="Proteomes" id="UP000011761"/>
    </source>
</evidence>
<dbReference type="PANTHER" id="PTHR46206">
    <property type="entry name" value="CYTOCHROME P450"/>
    <property type="match status" value="1"/>
</dbReference>
<evidence type="ECO:0000256" key="9">
    <source>
        <dbReference type="RuleBase" id="RU000461"/>
    </source>
</evidence>
<dbReference type="InterPro" id="IPR002403">
    <property type="entry name" value="Cyt_P450_E_grp-IV"/>
</dbReference>
<organism evidence="11 12">
    <name type="scientific">Baudoinia panamericana (strain UAMH 10762)</name>
    <name type="common">Angels' share fungus</name>
    <name type="synonym">Baudoinia compniacensis (strain UAMH 10762)</name>
    <dbReference type="NCBI Taxonomy" id="717646"/>
    <lineage>
        <taxon>Eukaryota</taxon>
        <taxon>Fungi</taxon>
        <taxon>Dikarya</taxon>
        <taxon>Ascomycota</taxon>
        <taxon>Pezizomycotina</taxon>
        <taxon>Dothideomycetes</taxon>
        <taxon>Dothideomycetidae</taxon>
        <taxon>Mycosphaerellales</taxon>
        <taxon>Teratosphaeriaceae</taxon>
        <taxon>Baudoinia</taxon>
    </lineage>
</organism>
<keyword evidence="10" id="KW-1133">Transmembrane helix</keyword>
<comment type="cofactor">
    <cofactor evidence="1 8">
        <name>heme</name>
        <dbReference type="ChEBI" id="CHEBI:30413"/>
    </cofactor>
</comment>
<keyword evidence="10" id="KW-0472">Membrane</keyword>
<dbReference type="EMBL" id="KB445556">
    <property type="protein sequence ID" value="EMC95609.1"/>
    <property type="molecule type" value="Genomic_DNA"/>
</dbReference>
<reference evidence="11 12" key="1">
    <citation type="journal article" date="2012" name="PLoS Pathog.">
        <title>Diverse lifestyles and strategies of plant pathogenesis encoded in the genomes of eighteen Dothideomycetes fungi.</title>
        <authorList>
            <person name="Ohm R.A."/>
            <person name="Feau N."/>
            <person name="Henrissat B."/>
            <person name="Schoch C.L."/>
            <person name="Horwitz B.A."/>
            <person name="Barry K.W."/>
            <person name="Condon B.J."/>
            <person name="Copeland A.C."/>
            <person name="Dhillon B."/>
            <person name="Glaser F."/>
            <person name="Hesse C.N."/>
            <person name="Kosti I."/>
            <person name="LaButti K."/>
            <person name="Lindquist E.A."/>
            <person name="Lucas S."/>
            <person name="Salamov A.A."/>
            <person name="Bradshaw R.E."/>
            <person name="Ciuffetti L."/>
            <person name="Hamelin R.C."/>
            <person name="Kema G.H.J."/>
            <person name="Lawrence C."/>
            <person name="Scott J.A."/>
            <person name="Spatafora J.W."/>
            <person name="Turgeon B.G."/>
            <person name="de Wit P.J.G.M."/>
            <person name="Zhong S."/>
            <person name="Goodwin S.B."/>
            <person name="Grigoriev I.V."/>
        </authorList>
    </citation>
    <scope>NUCLEOTIDE SEQUENCE [LARGE SCALE GENOMIC DNA]</scope>
    <source>
        <strain evidence="11 12">UAMH 10762</strain>
    </source>
</reference>
<keyword evidence="10" id="KW-0812">Transmembrane</keyword>
<keyword evidence="3 8" id="KW-0349">Heme</keyword>
<evidence type="ECO:0000256" key="10">
    <source>
        <dbReference type="SAM" id="Phobius"/>
    </source>
</evidence>
<name>M2N945_BAUPA</name>
<dbReference type="RefSeq" id="XP_007677066.1">
    <property type="nucleotide sequence ID" value="XM_007678876.1"/>
</dbReference>
<evidence type="ECO:0000256" key="8">
    <source>
        <dbReference type="PIRSR" id="PIRSR602403-1"/>
    </source>
</evidence>